<comment type="caution">
    <text evidence="5">The sequence shown here is derived from an EMBL/GenBank/DDBJ whole genome shotgun (WGS) entry which is preliminary data.</text>
</comment>
<evidence type="ECO:0000259" key="4">
    <source>
        <dbReference type="PROSITE" id="PS50994"/>
    </source>
</evidence>
<name>A0A6L2NB17_TANCI</name>
<dbReference type="Pfam" id="PF25597">
    <property type="entry name" value="SH3_retrovirus"/>
    <property type="match status" value="1"/>
</dbReference>
<dbReference type="AlphaFoldDB" id="A0A6L2NB17"/>
<protein>
    <submittedName>
        <fullName evidence="5">Integrase, catalytic region, zinc finger, CCHC-type, peptidase aspartic, catalytic</fullName>
    </submittedName>
</protein>
<dbReference type="InterPro" id="IPR012337">
    <property type="entry name" value="RNaseH-like_sf"/>
</dbReference>
<dbReference type="GO" id="GO:0015074">
    <property type="term" value="P:DNA integration"/>
    <property type="evidence" value="ECO:0007669"/>
    <property type="project" value="InterPro"/>
</dbReference>
<organism evidence="5">
    <name type="scientific">Tanacetum cinerariifolium</name>
    <name type="common">Dalmatian daisy</name>
    <name type="synonym">Chrysanthemum cinerariifolium</name>
    <dbReference type="NCBI Taxonomy" id="118510"/>
    <lineage>
        <taxon>Eukaryota</taxon>
        <taxon>Viridiplantae</taxon>
        <taxon>Streptophyta</taxon>
        <taxon>Embryophyta</taxon>
        <taxon>Tracheophyta</taxon>
        <taxon>Spermatophyta</taxon>
        <taxon>Magnoliopsida</taxon>
        <taxon>eudicotyledons</taxon>
        <taxon>Gunneridae</taxon>
        <taxon>Pentapetalae</taxon>
        <taxon>asterids</taxon>
        <taxon>campanulids</taxon>
        <taxon>Asterales</taxon>
        <taxon>Asteraceae</taxon>
        <taxon>Asteroideae</taxon>
        <taxon>Anthemideae</taxon>
        <taxon>Anthemidinae</taxon>
        <taxon>Tanacetum</taxon>
    </lineage>
</organism>
<gene>
    <name evidence="5" type="ORF">Tci_055336</name>
</gene>
<evidence type="ECO:0000256" key="1">
    <source>
        <dbReference type="ARBA" id="ARBA00022723"/>
    </source>
</evidence>
<feature type="compositionally biased region" description="Polar residues" evidence="3">
    <location>
        <begin position="468"/>
        <end position="480"/>
    </location>
</feature>
<feature type="region of interest" description="Disordered" evidence="3">
    <location>
        <begin position="466"/>
        <end position="499"/>
    </location>
</feature>
<evidence type="ECO:0000256" key="3">
    <source>
        <dbReference type="SAM" id="MobiDB-lite"/>
    </source>
</evidence>
<dbReference type="EMBL" id="BKCJ010008667">
    <property type="protein sequence ID" value="GEU83358.1"/>
    <property type="molecule type" value="Genomic_DNA"/>
</dbReference>
<dbReference type="PANTHER" id="PTHR42648:SF32">
    <property type="entry name" value="RIBONUCLEASE H-LIKE DOMAIN, GAG-PRE-INTEGRASE DOMAIN PROTEIN-RELATED"/>
    <property type="match status" value="1"/>
</dbReference>
<evidence type="ECO:0000256" key="2">
    <source>
        <dbReference type="ARBA" id="ARBA00022801"/>
    </source>
</evidence>
<dbReference type="InterPro" id="IPR039537">
    <property type="entry name" value="Retrotran_Ty1/copia-like"/>
</dbReference>
<feature type="domain" description="Integrase catalytic" evidence="4">
    <location>
        <begin position="285"/>
        <end position="393"/>
    </location>
</feature>
<dbReference type="InterPro" id="IPR001584">
    <property type="entry name" value="Integrase_cat-core"/>
</dbReference>
<dbReference type="GO" id="GO:0003676">
    <property type="term" value="F:nucleic acid binding"/>
    <property type="evidence" value="ECO:0007669"/>
    <property type="project" value="InterPro"/>
</dbReference>
<dbReference type="SUPFAM" id="SSF53098">
    <property type="entry name" value="Ribonuclease H-like"/>
    <property type="match status" value="1"/>
</dbReference>
<dbReference type="PROSITE" id="PS50994">
    <property type="entry name" value="INTEGRASE"/>
    <property type="match status" value="1"/>
</dbReference>
<keyword evidence="1" id="KW-0479">Metal-binding</keyword>
<proteinExistence type="predicted"/>
<dbReference type="CDD" id="cd09272">
    <property type="entry name" value="RNase_HI_RT_Ty1"/>
    <property type="match status" value="1"/>
</dbReference>
<evidence type="ECO:0000313" key="5">
    <source>
        <dbReference type="EMBL" id="GEU83358.1"/>
    </source>
</evidence>
<dbReference type="Pfam" id="PF07727">
    <property type="entry name" value="RVT_2"/>
    <property type="match status" value="1"/>
</dbReference>
<feature type="compositionally biased region" description="Low complexity" evidence="3">
    <location>
        <begin position="485"/>
        <end position="499"/>
    </location>
</feature>
<keyword evidence="2" id="KW-0378">Hydrolase</keyword>
<accession>A0A6L2NB17</accession>
<dbReference type="GO" id="GO:0016787">
    <property type="term" value="F:hydrolase activity"/>
    <property type="evidence" value="ECO:0007669"/>
    <property type="project" value="UniProtKB-KW"/>
</dbReference>
<reference evidence="5" key="1">
    <citation type="journal article" date="2019" name="Sci. Rep.">
        <title>Draft genome of Tanacetum cinerariifolium, the natural source of mosquito coil.</title>
        <authorList>
            <person name="Yamashiro T."/>
            <person name="Shiraishi A."/>
            <person name="Satake H."/>
            <person name="Nakayama K."/>
        </authorList>
    </citation>
    <scope>NUCLEOTIDE SEQUENCE</scope>
</reference>
<dbReference type="InterPro" id="IPR057670">
    <property type="entry name" value="SH3_retrovirus"/>
</dbReference>
<dbReference type="GO" id="GO:0046872">
    <property type="term" value="F:metal ion binding"/>
    <property type="evidence" value="ECO:0007669"/>
    <property type="project" value="UniProtKB-KW"/>
</dbReference>
<dbReference type="InterPro" id="IPR013103">
    <property type="entry name" value="RVT_2"/>
</dbReference>
<dbReference type="InterPro" id="IPR036397">
    <property type="entry name" value="RNaseH_sf"/>
</dbReference>
<dbReference type="PANTHER" id="PTHR42648">
    <property type="entry name" value="TRANSPOSASE, PUTATIVE-RELATED"/>
    <property type="match status" value="1"/>
</dbReference>
<sequence length="790" mass="90844">MALSTAEAEYVPLSACCAQVLWMRTQLTDYGFHFKKIPIYCDSKSAIAISCNPVQHSRTKHIAVRYHFIKEHVEKGTVELYFVKTDYQLTDIFTKALPADRFNYLVRRLARAEGIYPGTLPLDRVEVLCMIEKRSKRSTRFYWLSHSEIVDNEKVAVHSSLRVPNIKGMKSSTSASRSQPSDVKHFMLNANSELICATFNECMFDAIHDLGVHDFVNNVNVCSKSKYAKSSKRKKTWKPTGKIFTSVGYRWLPTGRTFTIDGKECHLTRINSTRVVPPKETRKTPITIPNPKLRSFRSSSGIWTQDAQSTLRAYYEDVEISHQTSVAQTPQQNGVVERRNQNLVEAAHTMLIFSKAPLFLWVEAVATACYTQNRSLIRKRHNKTPYELFHDQKSDLFYLYVFGALCYLINDSEDMGKLKPKADIGIFIGYAPAKKAYRIYNKRTRLIIETIHIDLDEMTTIDFEQFKPTDSTGTPSSNPIDQDAPSPSTSQTPQESQSQVIFPDVEEEFHDIEVAHLDNDPFFDVPIPKPNSEESSSRDVIATNVHSARIMELKRRHVEDYYCNNRYAISIKEDTVYPCVHSPKTKKETRALRLKFIIGWTIQTLLWKNMSGSKKKKLENVIRISFDDFDDEDYTIFMLKLDELGGVLKTKVRLVARGYRQEEGFDFKESFAPVARLKAIRIFIAYSTYKNMIVYQKVVKTAFLNGILREEVYVSQPDGFVDQDNPNHVYKLKKDLYGSKQAPRAWTESQLVDIFTKTLGRESLEFLINELGMRSVSLKTPKRLTEEAEE</sequence>
<dbReference type="Gene3D" id="3.30.420.10">
    <property type="entry name" value="Ribonuclease H-like superfamily/Ribonuclease H"/>
    <property type="match status" value="1"/>
</dbReference>